<dbReference type="Proteomes" id="UP001454036">
    <property type="component" value="Unassembled WGS sequence"/>
</dbReference>
<keyword evidence="3" id="KW-1185">Reference proteome</keyword>
<feature type="region of interest" description="Disordered" evidence="1">
    <location>
        <begin position="72"/>
        <end position="102"/>
    </location>
</feature>
<evidence type="ECO:0000313" key="3">
    <source>
        <dbReference type="Proteomes" id="UP001454036"/>
    </source>
</evidence>
<dbReference type="AlphaFoldDB" id="A0AAV3RKE6"/>
<gene>
    <name evidence="2" type="ORF">LIER_29758</name>
</gene>
<sequence>MENEAILSFQDRFQKEFNHVPRVDQMIVVIAFIEGLRMSNFKESLLKKRHVSLKKVNERAYKYIQIEEAAKKDEKGRSKRLMEENHRRSLNQRGGALWTRSGCQTEDTQGQISFGAMPCPTSMMYRRRRRTKGERLNT</sequence>
<name>A0AAV3RKE6_LITER</name>
<reference evidence="2 3" key="1">
    <citation type="submission" date="2024-01" db="EMBL/GenBank/DDBJ databases">
        <title>The complete chloroplast genome sequence of Lithospermum erythrorhizon: insights into the phylogenetic relationship among Boraginaceae species and the maternal lineages of purple gromwells.</title>
        <authorList>
            <person name="Okada T."/>
            <person name="Watanabe K."/>
        </authorList>
    </citation>
    <scope>NUCLEOTIDE SEQUENCE [LARGE SCALE GENOMIC DNA]</scope>
</reference>
<accession>A0AAV3RKE6</accession>
<comment type="caution">
    <text evidence="2">The sequence shown here is derived from an EMBL/GenBank/DDBJ whole genome shotgun (WGS) entry which is preliminary data.</text>
</comment>
<dbReference type="EMBL" id="BAABME010010357">
    <property type="protein sequence ID" value="GAA0177834.1"/>
    <property type="molecule type" value="Genomic_DNA"/>
</dbReference>
<evidence type="ECO:0000313" key="2">
    <source>
        <dbReference type="EMBL" id="GAA0177834.1"/>
    </source>
</evidence>
<feature type="compositionally biased region" description="Basic and acidic residues" evidence="1">
    <location>
        <begin position="72"/>
        <end position="87"/>
    </location>
</feature>
<proteinExistence type="predicted"/>
<organism evidence="2 3">
    <name type="scientific">Lithospermum erythrorhizon</name>
    <name type="common">Purple gromwell</name>
    <name type="synonym">Lithospermum officinale var. erythrorhizon</name>
    <dbReference type="NCBI Taxonomy" id="34254"/>
    <lineage>
        <taxon>Eukaryota</taxon>
        <taxon>Viridiplantae</taxon>
        <taxon>Streptophyta</taxon>
        <taxon>Embryophyta</taxon>
        <taxon>Tracheophyta</taxon>
        <taxon>Spermatophyta</taxon>
        <taxon>Magnoliopsida</taxon>
        <taxon>eudicotyledons</taxon>
        <taxon>Gunneridae</taxon>
        <taxon>Pentapetalae</taxon>
        <taxon>asterids</taxon>
        <taxon>lamiids</taxon>
        <taxon>Boraginales</taxon>
        <taxon>Boraginaceae</taxon>
        <taxon>Boraginoideae</taxon>
        <taxon>Lithospermeae</taxon>
        <taxon>Lithospermum</taxon>
    </lineage>
</organism>
<evidence type="ECO:0000256" key="1">
    <source>
        <dbReference type="SAM" id="MobiDB-lite"/>
    </source>
</evidence>
<protein>
    <submittedName>
        <fullName evidence="2">Uncharacterized protein</fullName>
    </submittedName>
</protein>